<comment type="caution">
    <text evidence="8">The sequence shown here is derived from an EMBL/GenBank/DDBJ whole genome shotgun (WGS) entry which is preliminary data.</text>
</comment>
<dbReference type="AlphaFoldDB" id="A0A433X4N2"/>
<keyword evidence="9" id="KW-1185">Reference proteome</keyword>
<dbReference type="GO" id="GO:0005886">
    <property type="term" value="C:plasma membrane"/>
    <property type="evidence" value="ECO:0007669"/>
    <property type="project" value="UniProtKB-SubCell"/>
</dbReference>
<feature type="transmembrane region" description="Helical" evidence="6">
    <location>
        <begin position="165"/>
        <end position="187"/>
    </location>
</feature>
<feature type="transmembrane region" description="Helical" evidence="6">
    <location>
        <begin position="139"/>
        <end position="159"/>
    </location>
</feature>
<dbReference type="InterPro" id="IPR011701">
    <property type="entry name" value="MFS"/>
</dbReference>
<dbReference type="PROSITE" id="PS50850">
    <property type="entry name" value="MFS"/>
    <property type="match status" value="1"/>
</dbReference>
<reference evidence="8 9" key="1">
    <citation type="submission" date="2018-12" db="EMBL/GenBank/DDBJ databases">
        <authorList>
            <person name="Sun L."/>
            <person name="Chen Z."/>
        </authorList>
    </citation>
    <scope>NUCLEOTIDE SEQUENCE [LARGE SCALE GENOMIC DNA]</scope>
    <source>
        <strain evidence="8 9">3-5-3</strain>
    </source>
</reference>
<dbReference type="CDD" id="cd17489">
    <property type="entry name" value="MFS_YfcJ_like"/>
    <property type="match status" value="1"/>
</dbReference>
<feature type="domain" description="Major facilitator superfamily (MFS) profile" evidence="7">
    <location>
        <begin position="14"/>
        <end position="389"/>
    </location>
</feature>
<feature type="transmembrane region" description="Helical" evidence="6">
    <location>
        <begin position="299"/>
        <end position="318"/>
    </location>
</feature>
<feature type="transmembrane region" description="Helical" evidence="6">
    <location>
        <begin position="80"/>
        <end position="99"/>
    </location>
</feature>
<evidence type="ECO:0000256" key="5">
    <source>
        <dbReference type="ARBA" id="ARBA00023136"/>
    </source>
</evidence>
<keyword evidence="5 6" id="KW-0472">Membrane</keyword>
<feature type="transmembrane region" description="Helical" evidence="6">
    <location>
        <begin position="215"/>
        <end position="239"/>
    </location>
</feature>
<dbReference type="PANTHER" id="PTHR23531">
    <property type="entry name" value="QUINOLENE RESISTANCE PROTEIN NORA"/>
    <property type="match status" value="1"/>
</dbReference>
<keyword evidence="2" id="KW-0813">Transport</keyword>
<gene>
    <name evidence="8" type="ORF">EJP77_16470</name>
</gene>
<organism evidence="8 9">
    <name type="scientific">Paenibacillus zeisoli</name>
    <dbReference type="NCBI Taxonomy" id="2496267"/>
    <lineage>
        <taxon>Bacteria</taxon>
        <taxon>Bacillati</taxon>
        <taxon>Bacillota</taxon>
        <taxon>Bacilli</taxon>
        <taxon>Bacillales</taxon>
        <taxon>Paenibacillaceae</taxon>
        <taxon>Paenibacillus</taxon>
    </lineage>
</organism>
<dbReference type="Proteomes" id="UP000272464">
    <property type="component" value="Unassembled WGS sequence"/>
</dbReference>
<dbReference type="Pfam" id="PF07690">
    <property type="entry name" value="MFS_1"/>
    <property type="match status" value="1"/>
</dbReference>
<feature type="transmembrane region" description="Helical" evidence="6">
    <location>
        <begin position="339"/>
        <end position="361"/>
    </location>
</feature>
<evidence type="ECO:0000256" key="6">
    <source>
        <dbReference type="SAM" id="Phobius"/>
    </source>
</evidence>
<comment type="subcellular location">
    <subcellularLocation>
        <location evidence="1">Cell membrane</location>
        <topology evidence="1">Multi-pass membrane protein</topology>
    </subcellularLocation>
</comment>
<evidence type="ECO:0000259" key="7">
    <source>
        <dbReference type="PROSITE" id="PS50850"/>
    </source>
</evidence>
<proteinExistence type="predicted"/>
<evidence type="ECO:0000256" key="1">
    <source>
        <dbReference type="ARBA" id="ARBA00004651"/>
    </source>
</evidence>
<dbReference type="Gene3D" id="1.20.1250.20">
    <property type="entry name" value="MFS general substrate transporter like domains"/>
    <property type="match status" value="1"/>
</dbReference>
<keyword evidence="4 6" id="KW-1133">Transmembrane helix</keyword>
<protein>
    <submittedName>
        <fullName evidence="8">MFS transporter</fullName>
    </submittedName>
</protein>
<dbReference type="SUPFAM" id="SSF103473">
    <property type="entry name" value="MFS general substrate transporter"/>
    <property type="match status" value="1"/>
</dbReference>
<dbReference type="InterPro" id="IPR036259">
    <property type="entry name" value="MFS_trans_sf"/>
</dbReference>
<dbReference type="GO" id="GO:0022857">
    <property type="term" value="F:transmembrane transporter activity"/>
    <property type="evidence" value="ECO:0007669"/>
    <property type="project" value="InterPro"/>
</dbReference>
<dbReference type="InterPro" id="IPR020846">
    <property type="entry name" value="MFS_dom"/>
</dbReference>
<name>A0A433X4N2_9BACL</name>
<feature type="transmembrane region" description="Helical" evidence="6">
    <location>
        <begin position="367"/>
        <end position="385"/>
    </location>
</feature>
<feature type="transmembrane region" description="Helical" evidence="6">
    <location>
        <begin position="49"/>
        <end position="68"/>
    </location>
</feature>
<feature type="transmembrane region" description="Helical" evidence="6">
    <location>
        <begin position="274"/>
        <end position="293"/>
    </location>
</feature>
<dbReference type="PANTHER" id="PTHR23531:SF2">
    <property type="entry name" value="PERMEASE"/>
    <property type="match status" value="1"/>
</dbReference>
<evidence type="ECO:0000256" key="3">
    <source>
        <dbReference type="ARBA" id="ARBA00022692"/>
    </source>
</evidence>
<feature type="transmembrane region" description="Helical" evidence="6">
    <location>
        <begin position="105"/>
        <end position="127"/>
    </location>
</feature>
<keyword evidence="3 6" id="KW-0812">Transmembrane</keyword>
<feature type="transmembrane region" description="Helical" evidence="6">
    <location>
        <begin position="245"/>
        <end position="262"/>
    </location>
</feature>
<accession>A0A433X4N2</accession>
<evidence type="ECO:0000313" key="9">
    <source>
        <dbReference type="Proteomes" id="UP000272464"/>
    </source>
</evidence>
<feature type="transmembrane region" description="Helical" evidence="6">
    <location>
        <begin position="15"/>
        <end position="37"/>
    </location>
</feature>
<dbReference type="OrthoDB" id="9814001at2"/>
<sequence>MDQDDQREKLWTKSFIMLTISYLLLFLCLQMLLAPFPTYAKEQFHPNDFTVSLVTSLFALAAIVTRFVMIPVMRKVHRNAVLITGIVIAGAATALYSYANTMFLLLLLRIAFGVGFGMASTVMPTLVSQIIPKKRIGEGIGYFGLSTSLAMSIGPMIGLSVLAGFGFPTLTLLGTVAVGLIIPLLLFTRSIPPQPAAAPAGGDTQAAKLPFPKTIILPAGLNMLISVTYGGLLGFLALFGAEIHLAQIGLFFLFNAFTVLVIRPVSGRIFDSKGPAAVLIPASLIVFASLMLLSFTHSIPLLIVSALLYGLGFGAIQPTTQAWMLRETPPKQHGMVNSLYYNSLDLGVAVGSMLLGVLASATSYSQMYRYSSFVMILFLLVFVIFRRAQKKVHAVHSTPHPRPESN</sequence>
<dbReference type="EMBL" id="RZNX01000008">
    <property type="protein sequence ID" value="RUT29039.1"/>
    <property type="molecule type" value="Genomic_DNA"/>
</dbReference>
<evidence type="ECO:0000313" key="8">
    <source>
        <dbReference type="EMBL" id="RUT29039.1"/>
    </source>
</evidence>
<evidence type="ECO:0000256" key="4">
    <source>
        <dbReference type="ARBA" id="ARBA00022989"/>
    </source>
</evidence>
<dbReference type="InterPro" id="IPR052714">
    <property type="entry name" value="MFS_Exporter"/>
</dbReference>
<evidence type="ECO:0000256" key="2">
    <source>
        <dbReference type="ARBA" id="ARBA00022448"/>
    </source>
</evidence>